<dbReference type="EMBL" id="BMAT01013054">
    <property type="protein sequence ID" value="GFS05021.1"/>
    <property type="molecule type" value="Genomic_DNA"/>
</dbReference>
<evidence type="ECO:0000256" key="1">
    <source>
        <dbReference type="SAM" id="Coils"/>
    </source>
</evidence>
<evidence type="ECO:0008006" key="4">
    <source>
        <dbReference type="Google" id="ProtNLM"/>
    </source>
</evidence>
<evidence type="ECO:0000313" key="3">
    <source>
        <dbReference type="Proteomes" id="UP000762676"/>
    </source>
</evidence>
<name>A0AAV4I7B1_9GAST</name>
<dbReference type="Proteomes" id="UP000762676">
    <property type="component" value="Unassembled WGS sequence"/>
</dbReference>
<accession>A0AAV4I7B1</accession>
<feature type="coiled-coil region" evidence="1">
    <location>
        <begin position="27"/>
        <end position="103"/>
    </location>
</feature>
<dbReference type="AlphaFoldDB" id="A0AAV4I7B1"/>
<keyword evidence="1" id="KW-0175">Coiled coil</keyword>
<sequence>MAFETEGDLVDELKNRFAHLDLDFFRVKELEDYLKLMEAELELVQDKILAKSHERILLTEKISTSEKSYGVLKSDFDSFSENLEKLEAEVSGLSGQLLQLEIVHTIKTSPEALDNLQDRPSTVKLSRSLKEKIRERKKKAAAASKDGV</sequence>
<keyword evidence="3" id="KW-1185">Reference proteome</keyword>
<protein>
    <recommendedName>
        <fullName evidence="4">IF rod domain-containing protein</fullName>
    </recommendedName>
</protein>
<evidence type="ECO:0000313" key="2">
    <source>
        <dbReference type="EMBL" id="GFS05021.1"/>
    </source>
</evidence>
<gene>
    <name evidence="2" type="ORF">ElyMa_006510600</name>
</gene>
<organism evidence="2 3">
    <name type="scientific">Elysia marginata</name>
    <dbReference type="NCBI Taxonomy" id="1093978"/>
    <lineage>
        <taxon>Eukaryota</taxon>
        <taxon>Metazoa</taxon>
        <taxon>Spiralia</taxon>
        <taxon>Lophotrochozoa</taxon>
        <taxon>Mollusca</taxon>
        <taxon>Gastropoda</taxon>
        <taxon>Heterobranchia</taxon>
        <taxon>Euthyneura</taxon>
        <taxon>Panpulmonata</taxon>
        <taxon>Sacoglossa</taxon>
        <taxon>Placobranchoidea</taxon>
        <taxon>Plakobranchidae</taxon>
        <taxon>Elysia</taxon>
    </lineage>
</organism>
<reference evidence="2 3" key="1">
    <citation type="journal article" date="2021" name="Elife">
        <title>Chloroplast acquisition without the gene transfer in kleptoplastic sea slugs, Plakobranchus ocellatus.</title>
        <authorList>
            <person name="Maeda T."/>
            <person name="Takahashi S."/>
            <person name="Yoshida T."/>
            <person name="Shimamura S."/>
            <person name="Takaki Y."/>
            <person name="Nagai Y."/>
            <person name="Toyoda A."/>
            <person name="Suzuki Y."/>
            <person name="Arimoto A."/>
            <person name="Ishii H."/>
            <person name="Satoh N."/>
            <person name="Nishiyama T."/>
            <person name="Hasebe M."/>
            <person name="Maruyama T."/>
            <person name="Minagawa J."/>
            <person name="Obokata J."/>
            <person name="Shigenobu S."/>
        </authorList>
    </citation>
    <scope>NUCLEOTIDE SEQUENCE [LARGE SCALE GENOMIC DNA]</scope>
</reference>
<comment type="caution">
    <text evidence="2">The sequence shown here is derived from an EMBL/GenBank/DDBJ whole genome shotgun (WGS) entry which is preliminary data.</text>
</comment>
<proteinExistence type="predicted"/>